<dbReference type="Gene3D" id="3.30.420.250">
    <property type="match status" value="1"/>
</dbReference>
<dbReference type="RefSeq" id="WP_148370870.1">
    <property type="nucleotide sequence ID" value="NZ_VSKM01000018.1"/>
</dbReference>
<dbReference type="CDD" id="cd24013">
    <property type="entry name" value="ASKHA_ATPase_BT3980-like"/>
    <property type="match status" value="1"/>
</dbReference>
<keyword evidence="2" id="KW-1185">Reference proteome</keyword>
<protein>
    <submittedName>
        <fullName evidence="1">DUF3822 family protein</fullName>
    </submittedName>
</protein>
<evidence type="ECO:0000313" key="1">
    <source>
        <dbReference type="EMBL" id="TYB70044.1"/>
    </source>
</evidence>
<dbReference type="Pfam" id="PF12864">
    <property type="entry name" value="DUF3822"/>
    <property type="match status" value="1"/>
</dbReference>
<evidence type="ECO:0000313" key="2">
    <source>
        <dbReference type="Proteomes" id="UP000323324"/>
    </source>
</evidence>
<gene>
    <name evidence="1" type="ORF">ES676_13585</name>
</gene>
<accession>A0A8H2LC81</accession>
<sequence length="276" mass="31928">MTQNSNSLNEIHIKELSIQLGLNGLSFCILNTDTNTIIHLKHFSASKKQTPDELLETLKTQFETEDALKDSFYKITIIHENDWSTLVPKALFNEDALVDYLKLNIKILKTDYITFDTVAINDSVNVYLPYVNINNYIYDKFGSFTFKHYSTVLVEAILNAEANANDSKLYIHVSKTHFQLVAVTKGDLVLYNTFEYTTPEDFIYYVLFTTEQLQLNPETIKTILLGAIIENDDLYTIAYKYIRYITFGKRLDTYHYSETPVNSYSDFTLIKSLQCE</sequence>
<reference evidence="1 2" key="1">
    <citation type="submission" date="2019-08" db="EMBL/GenBank/DDBJ databases">
        <title>Genomes of Antarctic Bizionia species.</title>
        <authorList>
            <person name="Bowman J.P."/>
        </authorList>
    </citation>
    <scope>NUCLEOTIDE SEQUENCE [LARGE SCALE GENOMIC DNA]</scope>
    <source>
        <strain evidence="1 2">HFD</strain>
    </source>
</reference>
<comment type="caution">
    <text evidence="1">The sequence shown here is derived from an EMBL/GenBank/DDBJ whole genome shotgun (WGS) entry which is preliminary data.</text>
</comment>
<organism evidence="1 2">
    <name type="scientific">Bizionia saleffrena</name>
    <dbReference type="NCBI Taxonomy" id="291189"/>
    <lineage>
        <taxon>Bacteria</taxon>
        <taxon>Pseudomonadati</taxon>
        <taxon>Bacteroidota</taxon>
        <taxon>Flavobacteriia</taxon>
        <taxon>Flavobacteriales</taxon>
        <taxon>Flavobacteriaceae</taxon>
        <taxon>Bizionia</taxon>
    </lineage>
</organism>
<dbReference type="Gene3D" id="3.30.420.260">
    <property type="match status" value="1"/>
</dbReference>
<dbReference type="InterPro" id="IPR024213">
    <property type="entry name" value="DUF3822"/>
</dbReference>
<name>A0A8H2LC81_9FLAO</name>
<dbReference type="EMBL" id="VSKM01000018">
    <property type="protein sequence ID" value="TYB70044.1"/>
    <property type="molecule type" value="Genomic_DNA"/>
</dbReference>
<dbReference type="AlphaFoldDB" id="A0A8H2LC81"/>
<dbReference type="Proteomes" id="UP000323324">
    <property type="component" value="Unassembled WGS sequence"/>
</dbReference>
<proteinExistence type="predicted"/>